<dbReference type="AlphaFoldDB" id="A0A915B3Z1"/>
<protein>
    <submittedName>
        <fullName evidence="2">Uncharacterized protein</fullName>
    </submittedName>
</protein>
<evidence type="ECO:0000313" key="1">
    <source>
        <dbReference type="Proteomes" id="UP000887569"/>
    </source>
</evidence>
<sequence length="101" mass="11785">SHNLFIFPSWEKKFIKIKEKESKSLKRLNEINSFYLNNTKKLSDVHVTREIIYLEVESKYATLIFDAVIITSIARGSCQKLTAELHHITIRLISNSMRDST</sequence>
<keyword evidence="1" id="KW-1185">Reference proteome</keyword>
<dbReference type="WBParaSite" id="PgR026_g018_t01">
    <property type="protein sequence ID" value="PgR026_g018_t01"/>
    <property type="gene ID" value="PgR026_g018"/>
</dbReference>
<accession>A0A915B3Z1</accession>
<name>A0A915B3Z1_PARUN</name>
<dbReference type="Proteomes" id="UP000887569">
    <property type="component" value="Unplaced"/>
</dbReference>
<proteinExistence type="predicted"/>
<evidence type="ECO:0000313" key="2">
    <source>
        <dbReference type="WBParaSite" id="PgR026_g018_t01"/>
    </source>
</evidence>
<reference evidence="2" key="1">
    <citation type="submission" date="2022-11" db="UniProtKB">
        <authorList>
            <consortium name="WormBaseParasite"/>
        </authorList>
    </citation>
    <scope>IDENTIFICATION</scope>
</reference>
<organism evidence="1 2">
    <name type="scientific">Parascaris univalens</name>
    <name type="common">Nematode worm</name>
    <dbReference type="NCBI Taxonomy" id="6257"/>
    <lineage>
        <taxon>Eukaryota</taxon>
        <taxon>Metazoa</taxon>
        <taxon>Ecdysozoa</taxon>
        <taxon>Nematoda</taxon>
        <taxon>Chromadorea</taxon>
        <taxon>Rhabditida</taxon>
        <taxon>Spirurina</taxon>
        <taxon>Ascaridomorpha</taxon>
        <taxon>Ascaridoidea</taxon>
        <taxon>Ascarididae</taxon>
        <taxon>Parascaris</taxon>
    </lineage>
</organism>